<accession>A0ABN8Z8C3</accession>
<evidence type="ECO:0000313" key="2">
    <source>
        <dbReference type="Proteomes" id="UP001176941"/>
    </source>
</evidence>
<organism evidence="1 2">
    <name type="scientific">Rangifer tarandus platyrhynchus</name>
    <name type="common">Svalbard reindeer</name>
    <dbReference type="NCBI Taxonomy" id="3082113"/>
    <lineage>
        <taxon>Eukaryota</taxon>
        <taxon>Metazoa</taxon>
        <taxon>Chordata</taxon>
        <taxon>Craniata</taxon>
        <taxon>Vertebrata</taxon>
        <taxon>Euteleostomi</taxon>
        <taxon>Mammalia</taxon>
        <taxon>Eutheria</taxon>
        <taxon>Laurasiatheria</taxon>
        <taxon>Artiodactyla</taxon>
        <taxon>Ruminantia</taxon>
        <taxon>Pecora</taxon>
        <taxon>Cervidae</taxon>
        <taxon>Odocoileinae</taxon>
        <taxon>Rangifer</taxon>
    </lineage>
</organism>
<sequence length="107" mass="11914">MMRQLLGSLYQSEKWVTLHNKQTPGSPNATKADLLCKCRLAGSQSGSLPKDEQGSWPFPLWARQGVVRFQGCHHEEVRAGGVLLRPYSDAKIRGSEPLQEGQAFTFD</sequence>
<proteinExistence type="predicted"/>
<dbReference type="Proteomes" id="UP001176941">
    <property type="component" value="Chromosome 28"/>
</dbReference>
<gene>
    <name evidence="1" type="ORF">MRATA1EN1_LOCUS18009</name>
</gene>
<dbReference type="EMBL" id="OX459964">
    <property type="protein sequence ID" value="CAI9169047.1"/>
    <property type="molecule type" value="Genomic_DNA"/>
</dbReference>
<keyword evidence="2" id="KW-1185">Reference proteome</keyword>
<evidence type="ECO:0000313" key="1">
    <source>
        <dbReference type="EMBL" id="CAI9169047.1"/>
    </source>
</evidence>
<protein>
    <submittedName>
        <fullName evidence="1">Uncharacterized protein</fullName>
    </submittedName>
</protein>
<name>A0ABN8Z8C3_RANTA</name>
<reference evidence="1" key="1">
    <citation type="submission" date="2023-04" db="EMBL/GenBank/DDBJ databases">
        <authorList>
            <consortium name="ELIXIR-Norway"/>
        </authorList>
    </citation>
    <scope>NUCLEOTIDE SEQUENCE [LARGE SCALE GENOMIC DNA]</scope>
</reference>